<gene>
    <name evidence="2" type="ORF">LTR09_004885</name>
</gene>
<dbReference type="SUPFAM" id="SSF69118">
    <property type="entry name" value="AhpD-like"/>
    <property type="match status" value="1"/>
</dbReference>
<name>A0AAJ0DHF1_9PEZI</name>
<dbReference type="Gene3D" id="1.20.1290.10">
    <property type="entry name" value="AhpD-like"/>
    <property type="match status" value="1"/>
</dbReference>
<organism evidence="2 3">
    <name type="scientific">Extremus antarcticus</name>
    <dbReference type="NCBI Taxonomy" id="702011"/>
    <lineage>
        <taxon>Eukaryota</taxon>
        <taxon>Fungi</taxon>
        <taxon>Dikarya</taxon>
        <taxon>Ascomycota</taxon>
        <taxon>Pezizomycotina</taxon>
        <taxon>Dothideomycetes</taxon>
        <taxon>Dothideomycetidae</taxon>
        <taxon>Mycosphaerellales</taxon>
        <taxon>Extremaceae</taxon>
        <taxon>Extremus</taxon>
    </lineage>
</organism>
<accession>A0AAJ0DHF1</accession>
<evidence type="ECO:0000259" key="1">
    <source>
        <dbReference type="Pfam" id="PF02627"/>
    </source>
</evidence>
<dbReference type="EMBL" id="JAWDJX010000013">
    <property type="protein sequence ID" value="KAK3054107.1"/>
    <property type="molecule type" value="Genomic_DNA"/>
</dbReference>
<dbReference type="Pfam" id="PF02627">
    <property type="entry name" value="CMD"/>
    <property type="match status" value="1"/>
</dbReference>
<dbReference type="GO" id="GO:0051920">
    <property type="term" value="F:peroxiredoxin activity"/>
    <property type="evidence" value="ECO:0007669"/>
    <property type="project" value="InterPro"/>
</dbReference>
<dbReference type="InterPro" id="IPR003779">
    <property type="entry name" value="CMD-like"/>
</dbReference>
<keyword evidence="3" id="KW-1185">Reference proteome</keyword>
<comment type="caution">
    <text evidence="2">The sequence shown here is derived from an EMBL/GenBank/DDBJ whole genome shotgun (WGS) entry which is preliminary data.</text>
</comment>
<sequence>MSSQPDRKAVGAAEQVLYDEGMKVREQVLGAEHVKNSRELPELQQPVQSLAASAGWGLCWSRPGLELKTRSLITVSLLTAGGHDHELPAHVRGALNNGCTPEEIMEAIYQVR</sequence>
<dbReference type="PANTHER" id="PTHR33570:SF2">
    <property type="entry name" value="CARBOXYMUCONOLACTONE DECARBOXYLASE-LIKE DOMAIN-CONTAINING PROTEIN"/>
    <property type="match status" value="1"/>
</dbReference>
<dbReference type="PANTHER" id="PTHR33570">
    <property type="entry name" value="4-CARBOXYMUCONOLACTONE DECARBOXYLASE FAMILY PROTEIN"/>
    <property type="match status" value="1"/>
</dbReference>
<dbReference type="AlphaFoldDB" id="A0AAJ0DHF1"/>
<evidence type="ECO:0000313" key="3">
    <source>
        <dbReference type="Proteomes" id="UP001271007"/>
    </source>
</evidence>
<evidence type="ECO:0000313" key="2">
    <source>
        <dbReference type="EMBL" id="KAK3054107.1"/>
    </source>
</evidence>
<proteinExistence type="predicted"/>
<feature type="domain" description="Carboxymuconolactone decarboxylase-like" evidence="1">
    <location>
        <begin position="49"/>
        <end position="110"/>
    </location>
</feature>
<dbReference type="InterPro" id="IPR029032">
    <property type="entry name" value="AhpD-like"/>
</dbReference>
<reference evidence="2" key="1">
    <citation type="submission" date="2023-04" db="EMBL/GenBank/DDBJ databases">
        <title>Black Yeasts Isolated from many extreme environments.</title>
        <authorList>
            <person name="Coleine C."/>
            <person name="Stajich J.E."/>
            <person name="Selbmann L."/>
        </authorList>
    </citation>
    <scope>NUCLEOTIDE SEQUENCE</scope>
    <source>
        <strain evidence="2">CCFEE 5312</strain>
    </source>
</reference>
<dbReference type="InterPro" id="IPR052512">
    <property type="entry name" value="4CMD/NDH-1_regulator"/>
</dbReference>
<dbReference type="Proteomes" id="UP001271007">
    <property type="component" value="Unassembled WGS sequence"/>
</dbReference>
<protein>
    <recommendedName>
        <fullName evidence="1">Carboxymuconolactone decarboxylase-like domain-containing protein</fullName>
    </recommendedName>
</protein>